<dbReference type="EMBL" id="CASHTH010000333">
    <property type="protein sequence ID" value="CAI7997900.1"/>
    <property type="molecule type" value="Genomic_DNA"/>
</dbReference>
<comment type="caution">
    <text evidence="1">The sequence shown here is derived from an EMBL/GenBank/DDBJ whole genome shotgun (WGS) entry which is preliminary data.</text>
</comment>
<organism evidence="1 2">
    <name type="scientific">Geodia barretti</name>
    <name type="common">Barrett's horny sponge</name>
    <dbReference type="NCBI Taxonomy" id="519541"/>
    <lineage>
        <taxon>Eukaryota</taxon>
        <taxon>Metazoa</taxon>
        <taxon>Porifera</taxon>
        <taxon>Demospongiae</taxon>
        <taxon>Heteroscleromorpha</taxon>
        <taxon>Tetractinellida</taxon>
        <taxon>Astrophorina</taxon>
        <taxon>Geodiidae</taxon>
        <taxon>Geodia</taxon>
    </lineage>
</organism>
<reference evidence="1" key="1">
    <citation type="submission" date="2023-03" db="EMBL/GenBank/DDBJ databases">
        <authorList>
            <person name="Steffen K."/>
            <person name="Cardenas P."/>
        </authorList>
    </citation>
    <scope>NUCLEOTIDE SEQUENCE</scope>
</reference>
<keyword evidence="2" id="KW-1185">Reference proteome</keyword>
<sequence length="58" mass="6587">MPFGPPAMDPFSVLQQTCHMTGQPPPQVTVRKTDQVTAEARSSPFPLCFSYRATMWEW</sequence>
<dbReference type="Proteomes" id="UP001174909">
    <property type="component" value="Unassembled WGS sequence"/>
</dbReference>
<evidence type="ECO:0000313" key="2">
    <source>
        <dbReference type="Proteomes" id="UP001174909"/>
    </source>
</evidence>
<name>A0AA35QZH0_GEOBA</name>
<gene>
    <name evidence="1" type="ORF">GBAR_LOCUS2268</name>
</gene>
<dbReference type="AlphaFoldDB" id="A0AA35QZH0"/>
<proteinExistence type="predicted"/>
<accession>A0AA35QZH0</accession>
<protein>
    <submittedName>
        <fullName evidence="1">Uncharacterized protein</fullName>
    </submittedName>
</protein>
<evidence type="ECO:0000313" key="1">
    <source>
        <dbReference type="EMBL" id="CAI7997900.1"/>
    </source>
</evidence>